<name>A0ABS6V5A4_9SPHN</name>
<dbReference type="RefSeq" id="WP_218632698.1">
    <property type="nucleotide sequence ID" value="NZ_JAHVAH010000001.1"/>
</dbReference>
<reference evidence="1 2" key="1">
    <citation type="submission" date="2021-07" db="EMBL/GenBank/DDBJ databases">
        <title>The draft genome sequence of Sphingomicrobium sp. B8.</title>
        <authorList>
            <person name="Mu L."/>
        </authorList>
    </citation>
    <scope>NUCLEOTIDE SEQUENCE [LARGE SCALE GENOMIC DNA]</scope>
    <source>
        <strain evidence="1 2">B8</strain>
    </source>
</reference>
<accession>A0ABS6V5A4</accession>
<evidence type="ECO:0000313" key="2">
    <source>
        <dbReference type="Proteomes" id="UP000698028"/>
    </source>
</evidence>
<sequence length="136" mass="14789">MILAALSLLVQQVPMLETASGVPTANGQWRIVEQGSVVSARFGNLVDLSCYRSNKVLRLAVSDPAQPLAPLPTRLLVSTTYGDRWVEHPAPLHVRDPLGDWMAYSRGRILLMPEGAAPVIVPNHAEVARVIEACRS</sequence>
<evidence type="ECO:0000313" key="1">
    <source>
        <dbReference type="EMBL" id="MBW0144733.1"/>
    </source>
</evidence>
<dbReference type="EMBL" id="JAHVAH010000001">
    <property type="protein sequence ID" value="MBW0144733.1"/>
    <property type="molecule type" value="Genomic_DNA"/>
</dbReference>
<protein>
    <submittedName>
        <fullName evidence="1">Uncharacterized protein</fullName>
    </submittedName>
</protein>
<gene>
    <name evidence="1" type="ORF">KTQ36_05425</name>
</gene>
<proteinExistence type="predicted"/>
<organism evidence="1 2">
    <name type="scientific">Sphingomicrobium clamense</name>
    <dbReference type="NCBI Taxonomy" id="2851013"/>
    <lineage>
        <taxon>Bacteria</taxon>
        <taxon>Pseudomonadati</taxon>
        <taxon>Pseudomonadota</taxon>
        <taxon>Alphaproteobacteria</taxon>
        <taxon>Sphingomonadales</taxon>
        <taxon>Sphingomonadaceae</taxon>
        <taxon>Sphingomicrobium</taxon>
    </lineage>
</organism>
<comment type="caution">
    <text evidence="1">The sequence shown here is derived from an EMBL/GenBank/DDBJ whole genome shotgun (WGS) entry which is preliminary data.</text>
</comment>
<keyword evidence="2" id="KW-1185">Reference proteome</keyword>
<dbReference type="Proteomes" id="UP000698028">
    <property type="component" value="Unassembled WGS sequence"/>
</dbReference>